<proteinExistence type="predicted"/>
<evidence type="ECO:0000313" key="2">
    <source>
        <dbReference type="EMBL" id="ODR95841.1"/>
    </source>
</evidence>
<comment type="caution">
    <text evidence="2">The sequence shown here is derived from an EMBL/GenBank/DDBJ whole genome shotgun (WGS) entry which is preliminary data.</text>
</comment>
<accession>A0A1E3VRD7</accession>
<keyword evidence="3" id="KW-1185">Reference proteome</keyword>
<dbReference type="RefSeq" id="WP_069444034.1">
    <property type="nucleotide sequence ID" value="NZ_LPWE01000010.1"/>
</dbReference>
<protein>
    <submittedName>
        <fullName evidence="2">Uncharacterized protein</fullName>
    </submittedName>
</protein>
<name>A0A1E3VRD7_9HYPH</name>
<gene>
    <name evidence="2" type="ORF">AUC70_02975</name>
</gene>
<evidence type="ECO:0000256" key="1">
    <source>
        <dbReference type="SAM" id="MobiDB-lite"/>
    </source>
</evidence>
<dbReference type="Proteomes" id="UP000094172">
    <property type="component" value="Unassembled WGS sequence"/>
</dbReference>
<reference evidence="2 3" key="1">
    <citation type="journal article" date="2016" name="Environ. Microbiol.">
        <title>New Methyloceanibacter diversity from North Sea sediments includes methanotroph containing solely the soluble methane monooxygenase.</title>
        <authorList>
            <person name="Vekeman B."/>
            <person name="Kerckhof F.M."/>
            <person name="Cremers G."/>
            <person name="de Vos P."/>
            <person name="Vandamme P."/>
            <person name="Boon N."/>
            <person name="Op den Camp H.J."/>
            <person name="Heylen K."/>
        </authorList>
    </citation>
    <scope>NUCLEOTIDE SEQUENCE [LARGE SCALE GENOMIC DNA]</scope>
    <source>
        <strain evidence="2 3">R-67176</strain>
    </source>
</reference>
<dbReference type="EMBL" id="LPWE01000010">
    <property type="protein sequence ID" value="ODR95841.1"/>
    <property type="molecule type" value="Genomic_DNA"/>
</dbReference>
<feature type="compositionally biased region" description="Basic and acidic residues" evidence="1">
    <location>
        <begin position="49"/>
        <end position="59"/>
    </location>
</feature>
<feature type="region of interest" description="Disordered" evidence="1">
    <location>
        <begin position="49"/>
        <end position="69"/>
    </location>
</feature>
<evidence type="ECO:0000313" key="3">
    <source>
        <dbReference type="Proteomes" id="UP000094172"/>
    </source>
</evidence>
<organism evidence="2 3">
    <name type="scientific">Methyloceanibacter stevinii</name>
    <dbReference type="NCBI Taxonomy" id="1774970"/>
    <lineage>
        <taxon>Bacteria</taxon>
        <taxon>Pseudomonadati</taxon>
        <taxon>Pseudomonadota</taxon>
        <taxon>Alphaproteobacteria</taxon>
        <taxon>Hyphomicrobiales</taxon>
        <taxon>Hyphomicrobiaceae</taxon>
        <taxon>Methyloceanibacter</taxon>
    </lineage>
</organism>
<sequence length="69" mass="7415">MGLGRLGGGSTLVVTKLGNTNACHVAYVRAEENPDANKLAREIADNDARRFSCERDRPRTYGPGGQPVD</sequence>
<dbReference type="AlphaFoldDB" id="A0A1E3VRD7"/>